<feature type="region of interest" description="Disordered" evidence="6">
    <location>
        <begin position="576"/>
        <end position="618"/>
    </location>
</feature>
<dbReference type="InterPro" id="IPR029071">
    <property type="entry name" value="Ubiquitin-like_domsf"/>
</dbReference>
<dbReference type="Pfam" id="PF00373">
    <property type="entry name" value="FERM_M"/>
    <property type="match status" value="1"/>
</dbReference>
<dbReference type="GO" id="GO:0031032">
    <property type="term" value="P:actomyosin structure organization"/>
    <property type="evidence" value="ECO:0007669"/>
    <property type="project" value="TreeGrafter"/>
</dbReference>
<evidence type="ECO:0000259" key="7">
    <source>
        <dbReference type="PROSITE" id="PS50057"/>
    </source>
</evidence>
<dbReference type="InterPro" id="IPR019748">
    <property type="entry name" value="FERM_central"/>
</dbReference>
<evidence type="ECO:0000256" key="6">
    <source>
        <dbReference type="SAM" id="MobiDB-lite"/>
    </source>
</evidence>
<sequence length="951" mass="107293">MLLLSRIFPRLKQKSDKGKGVTSEADLIRQGDKPPAEFNCKVILLDDSELALNVKASAKGEAVLDKVYGHLNLIEKDYFGLRFLDITNQTHWLDPTKTVGTQVKTQPPHKFYFGVKFYAADPCKLHEEITRYQFFLQLKRDILQGRLPVSFDLSAELAAYAVQSELGDYDPKRHSPGYVSEFRFIPNQTEELEARIGQLHKMLIPCPHPINLALPPNDYGDFMYVLVEAQSSGLVPAAAEYRFLDKVKWLEMYGVDLHPVQGEGNIQYFLGLTPTGIVVYRNKAKVGNYFWPRLSKITFKAKFFMIRVRDKNNDENTYAFECSSKAACKHLWKCCIEHHAFFRLTSANESYKRIGGRLFKFGSKYRYSGRTERQILTEAANRPAPQVVRRPSKRHQRRSSSEGRLETDLSHLPDPEQDPMAAPSVMLSSGSHKVAPYHRAEGYQSAPDSPRSTCSAPWLGNSKHKGGLYTSGRESPLSVRSEKMMFPKRIASGSESEGGPSARRSRAHHRYESETESEYVYEPYYNRQNRAPADYTESETEVNFQQRQRRHRKSTESLPCREAHWREMQQMREINNGPYQLRPNGSLTSMASDPTGGARRRRKRSRSPGNRKPPEELAQYFRYIDPAEEGITVEQMKEIGYEQVHVELSAKSVPATIPAAIPAGEAPPPYMEDTANKKRGRQQSQPNLRYPEAKQRSAPVENGCLRNPALVQKQQTHSAPIVKTKSMPYSSPLYCSTLPNNDQPSPVTPAESGPKHTRDDSGLGAEQDNGSLNSSSSQAQQLFYTGPDPNAPYEPQGTRGPVPAVPVPCQFGSEAPSPYTAMASYTGAQNAELYPWISTLEQLAPRMNSPAGSTSSHTVVGTGHRQIYQNHINYSPTQAHQVYAEQVCESSQHHNMASRKHAAMTASYQRYYPQYGVNYHDNHKYNQPTSVGVRQATSRSVRTHSEKMTEL</sequence>
<feature type="region of interest" description="Disordered" evidence="6">
    <location>
        <begin position="441"/>
        <end position="478"/>
    </location>
</feature>
<name>A0AAD9N970_9ANNE</name>
<evidence type="ECO:0000256" key="1">
    <source>
        <dbReference type="ARBA" id="ARBA00004245"/>
    </source>
</evidence>
<dbReference type="FunFam" id="2.30.29.30:FF:000002">
    <property type="entry name" value="Band 4.1-like protein 5 isoform 1"/>
    <property type="match status" value="1"/>
</dbReference>
<feature type="compositionally biased region" description="Low complexity" evidence="6">
    <location>
        <begin position="491"/>
        <end position="502"/>
    </location>
</feature>
<dbReference type="PRINTS" id="PR00935">
    <property type="entry name" value="BAND41"/>
</dbReference>
<evidence type="ECO:0000256" key="4">
    <source>
        <dbReference type="ARBA" id="ARBA00075138"/>
    </source>
</evidence>
<organism evidence="8 9">
    <name type="scientific">Paralvinella palmiformis</name>
    <dbReference type="NCBI Taxonomy" id="53620"/>
    <lineage>
        <taxon>Eukaryota</taxon>
        <taxon>Metazoa</taxon>
        <taxon>Spiralia</taxon>
        <taxon>Lophotrochozoa</taxon>
        <taxon>Annelida</taxon>
        <taxon>Polychaeta</taxon>
        <taxon>Sedentaria</taxon>
        <taxon>Canalipalpata</taxon>
        <taxon>Terebellida</taxon>
        <taxon>Terebelliformia</taxon>
        <taxon>Alvinellidae</taxon>
        <taxon>Paralvinella</taxon>
    </lineage>
</organism>
<feature type="region of interest" description="Disordered" evidence="6">
    <location>
        <begin position="376"/>
        <end position="423"/>
    </location>
</feature>
<keyword evidence="9" id="KW-1185">Reference proteome</keyword>
<feature type="compositionally biased region" description="Polar residues" evidence="6">
    <location>
        <begin position="928"/>
        <end position="940"/>
    </location>
</feature>
<evidence type="ECO:0000256" key="5">
    <source>
        <dbReference type="ARBA" id="ARBA00077094"/>
    </source>
</evidence>
<dbReference type="CDD" id="cd13186">
    <property type="entry name" value="FERM_C_NBL4_NBL5"/>
    <property type="match status" value="1"/>
</dbReference>
<feature type="region of interest" description="Disordered" evidence="6">
    <location>
        <begin position="928"/>
        <end position="951"/>
    </location>
</feature>
<dbReference type="Proteomes" id="UP001208570">
    <property type="component" value="Unassembled WGS sequence"/>
</dbReference>
<dbReference type="Gene3D" id="1.20.80.10">
    <property type="match status" value="1"/>
</dbReference>
<protein>
    <recommendedName>
        <fullName evidence="5">Erythrocyte membrane protein band 4.1-like 4A</fullName>
    </recommendedName>
    <alternativeName>
        <fullName evidence="4">Protein NBL4</fullName>
    </alternativeName>
</protein>
<feature type="region of interest" description="Disordered" evidence="6">
    <location>
        <begin position="733"/>
        <end position="802"/>
    </location>
</feature>
<dbReference type="CDD" id="cd14473">
    <property type="entry name" value="FERM_B-lobe"/>
    <property type="match status" value="1"/>
</dbReference>
<gene>
    <name evidence="8" type="ORF">LSH36_148g02077</name>
</gene>
<feature type="domain" description="FERM" evidence="7">
    <location>
        <begin position="38"/>
        <end position="346"/>
    </location>
</feature>
<dbReference type="AlphaFoldDB" id="A0AAD9N970"/>
<evidence type="ECO:0000256" key="2">
    <source>
        <dbReference type="ARBA" id="ARBA00022490"/>
    </source>
</evidence>
<dbReference type="SUPFAM" id="SSF54236">
    <property type="entry name" value="Ubiquitin-like"/>
    <property type="match status" value="1"/>
</dbReference>
<evidence type="ECO:0000313" key="9">
    <source>
        <dbReference type="Proteomes" id="UP001208570"/>
    </source>
</evidence>
<feature type="compositionally biased region" description="Polar residues" evidence="6">
    <location>
        <begin position="583"/>
        <end position="592"/>
    </location>
</feature>
<keyword evidence="2" id="KW-0963">Cytoplasm</keyword>
<evidence type="ECO:0000313" key="8">
    <source>
        <dbReference type="EMBL" id="KAK2159671.1"/>
    </source>
</evidence>
<dbReference type="FunFam" id="1.20.80.10:FF:000003">
    <property type="entry name" value="Tyrosine-protein phosphatase non-receptor type 4"/>
    <property type="match status" value="1"/>
</dbReference>
<dbReference type="InterPro" id="IPR019747">
    <property type="entry name" value="FERM_CS"/>
</dbReference>
<dbReference type="Pfam" id="PF08736">
    <property type="entry name" value="FA"/>
    <property type="match status" value="1"/>
</dbReference>
<dbReference type="InterPro" id="IPR011993">
    <property type="entry name" value="PH-like_dom_sf"/>
</dbReference>
<dbReference type="GO" id="GO:0016020">
    <property type="term" value="C:membrane"/>
    <property type="evidence" value="ECO:0007669"/>
    <property type="project" value="UniProtKB-ARBA"/>
</dbReference>
<dbReference type="PANTHER" id="PTHR23280">
    <property type="entry name" value="4.1 G PROTEIN"/>
    <property type="match status" value="1"/>
</dbReference>
<dbReference type="PROSITE" id="PS50057">
    <property type="entry name" value="FERM_3"/>
    <property type="match status" value="1"/>
</dbReference>
<proteinExistence type="predicted"/>
<keyword evidence="3" id="KW-0206">Cytoskeleton</keyword>
<feature type="compositionally biased region" description="Polar residues" evidence="6">
    <location>
        <begin position="446"/>
        <end position="455"/>
    </location>
</feature>
<feature type="region of interest" description="Disordered" evidence="6">
    <location>
        <begin position="659"/>
        <end position="701"/>
    </location>
</feature>
<dbReference type="SMART" id="SM01195">
    <property type="entry name" value="FA"/>
    <property type="match status" value="1"/>
</dbReference>
<feature type="region of interest" description="Disordered" evidence="6">
    <location>
        <begin position="491"/>
        <end position="515"/>
    </location>
</feature>
<feature type="compositionally biased region" description="Polar residues" evidence="6">
    <location>
        <begin position="733"/>
        <end position="745"/>
    </location>
</feature>
<feature type="compositionally biased region" description="Basic and acidic residues" evidence="6">
    <location>
        <begin position="399"/>
        <end position="414"/>
    </location>
</feature>
<dbReference type="SMART" id="SM00295">
    <property type="entry name" value="B41"/>
    <property type="match status" value="1"/>
</dbReference>
<evidence type="ECO:0000256" key="3">
    <source>
        <dbReference type="ARBA" id="ARBA00023212"/>
    </source>
</evidence>
<comment type="caution">
    <text evidence="8">The sequence shown here is derived from an EMBL/GenBank/DDBJ whole genome shotgun (WGS) entry which is preliminary data.</text>
</comment>
<reference evidence="8" key="1">
    <citation type="journal article" date="2023" name="Mol. Biol. Evol.">
        <title>Third-Generation Sequencing Reveals the Adaptive Role of the Epigenome in Three Deep-Sea Polychaetes.</title>
        <authorList>
            <person name="Perez M."/>
            <person name="Aroh O."/>
            <person name="Sun Y."/>
            <person name="Lan Y."/>
            <person name="Juniper S.K."/>
            <person name="Young C.R."/>
            <person name="Angers B."/>
            <person name="Qian P.Y."/>
        </authorList>
    </citation>
    <scope>NUCLEOTIDE SEQUENCE</scope>
    <source>
        <strain evidence="8">P08H-3</strain>
    </source>
</reference>
<dbReference type="InterPro" id="IPR035963">
    <property type="entry name" value="FERM_2"/>
</dbReference>
<dbReference type="InterPro" id="IPR014352">
    <property type="entry name" value="FERM/acyl-CoA-bd_prot_sf"/>
</dbReference>
<dbReference type="Gene3D" id="2.30.29.30">
    <property type="entry name" value="Pleckstrin-homology domain (PH domain)/Phosphotyrosine-binding domain (PTB)"/>
    <property type="match status" value="1"/>
</dbReference>
<dbReference type="SUPFAM" id="SSF50729">
    <property type="entry name" value="PH domain-like"/>
    <property type="match status" value="1"/>
</dbReference>
<dbReference type="InterPro" id="IPR018980">
    <property type="entry name" value="FERM_PH-like_C"/>
</dbReference>
<dbReference type="GO" id="GO:0005856">
    <property type="term" value="C:cytoskeleton"/>
    <property type="evidence" value="ECO:0007669"/>
    <property type="project" value="UniProtKB-SubCell"/>
</dbReference>
<dbReference type="PANTHER" id="PTHR23280:SF4">
    <property type="entry name" value="BAND 4.1-LIKE PROTEIN 4A"/>
    <property type="match status" value="1"/>
</dbReference>
<dbReference type="InterPro" id="IPR019749">
    <property type="entry name" value="Band_41_domain"/>
</dbReference>
<dbReference type="SMART" id="SM01196">
    <property type="entry name" value="FERM_C"/>
    <property type="match status" value="1"/>
</dbReference>
<dbReference type="EMBL" id="JAODUP010000148">
    <property type="protein sequence ID" value="KAK2159671.1"/>
    <property type="molecule type" value="Genomic_DNA"/>
</dbReference>
<dbReference type="PROSITE" id="PS00660">
    <property type="entry name" value="FERM_1"/>
    <property type="match status" value="1"/>
</dbReference>
<dbReference type="Gene3D" id="3.10.20.90">
    <property type="entry name" value="Phosphatidylinositol 3-kinase Catalytic Subunit, Chain A, domain 1"/>
    <property type="match status" value="1"/>
</dbReference>
<comment type="subcellular location">
    <subcellularLocation>
        <location evidence="1">Cytoplasm</location>
        <location evidence="1">Cytoskeleton</location>
    </subcellularLocation>
</comment>
<dbReference type="InterPro" id="IPR000299">
    <property type="entry name" value="FERM_domain"/>
</dbReference>
<dbReference type="FunFam" id="3.10.20.90:FF:000116">
    <property type="entry name" value="band 4.1-like protein 4A isoform X1"/>
    <property type="match status" value="1"/>
</dbReference>
<dbReference type="SUPFAM" id="SSF47031">
    <property type="entry name" value="Second domain of FERM"/>
    <property type="match status" value="1"/>
</dbReference>
<dbReference type="Pfam" id="PF09380">
    <property type="entry name" value="FERM_C"/>
    <property type="match status" value="1"/>
</dbReference>
<accession>A0AAD9N970</accession>
<dbReference type="Pfam" id="PF09379">
    <property type="entry name" value="FERM_N"/>
    <property type="match status" value="1"/>
</dbReference>
<dbReference type="InterPro" id="IPR018979">
    <property type="entry name" value="FERM_N"/>
</dbReference>
<dbReference type="InterPro" id="IPR014847">
    <property type="entry name" value="FA"/>
</dbReference>